<evidence type="ECO:0000313" key="3">
    <source>
        <dbReference type="EMBL" id="KAJ2776433.1"/>
    </source>
</evidence>
<keyword evidence="4" id="KW-1185">Reference proteome</keyword>
<feature type="transmembrane region" description="Helical" evidence="2">
    <location>
        <begin position="148"/>
        <end position="170"/>
    </location>
</feature>
<keyword evidence="2" id="KW-0812">Transmembrane</keyword>
<dbReference type="EMBL" id="JANBUL010000362">
    <property type="protein sequence ID" value="KAJ2776433.1"/>
    <property type="molecule type" value="Genomic_DNA"/>
</dbReference>
<name>A0A9W8H578_9FUNG</name>
<dbReference type="Proteomes" id="UP001140217">
    <property type="component" value="Unassembled WGS sequence"/>
</dbReference>
<comment type="caution">
    <text evidence="3">The sequence shown here is derived from an EMBL/GenBank/DDBJ whole genome shotgun (WGS) entry which is preliminary data.</text>
</comment>
<sequence length="252" mass="25825">MYPTGTGARLFFPGRRDRAVAPTSDSSPSETSTSETSTTASPKAGRATEVAAPDPGGVAPVPFIPVITITTTQTTTELDTTTEVDTTTVVSTTTVTTTGTGSDRDSATATVTVTATGSKTTTTVTVTATPTGSASNKDAFGGMNAPTIGAIVGCTVAGVIVILGAGFILYRCCLRKRRGLEDDGDDLNFAAPQEWRPPAPVAAPAPLPSAAPPITYNPQPPYNPTPIQNNNNAGATYAPPMGYFTRPTRLAQ</sequence>
<keyword evidence="2" id="KW-0472">Membrane</keyword>
<evidence type="ECO:0008006" key="5">
    <source>
        <dbReference type="Google" id="ProtNLM"/>
    </source>
</evidence>
<organism evidence="3 4">
    <name type="scientific">Coemansia javaensis</name>
    <dbReference type="NCBI Taxonomy" id="2761396"/>
    <lineage>
        <taxon>Eukaryota</taxon>
        <taxon>Fungi</taxon>
        <taxon>Fungi incertae sedis</taxon>
        <taxon>Zoopagomycota</taxon>
        <taxon>Kickxellomycotina</taxon>
        <taxon>Kickxellomycetes</taxon>
        <taxon>Kickxellales</taxon>
        <taxon>Kickxellaceae</taxon>
        <taxon>Coemansia</taxon>
    </lineage>
</organism>
<accession>A0A9W8H578</accession>
<keyword evidence="2" id="KW-1133">Transmembrane helix</keyword>
<dbReference type="AlphaFoldDB" id="A0A9W8H578"/>
<evidence type="ECO:0000313" key="4">
    <source>
        <dbReference type="Proteomes" id="UP001140217"/>
    </source>
</evidence>
<feature type="compositionally biased region" description="Low complexity" evidence="1">
    <location>
        <begin position="21"/>
        <end position="41"/>
    </location>
</feature>
<protein>
    <recommendedName>
        <fullName evidence="5">Mid2 domain-containing protein</fullName>
    </recommendedName>
</protein>
<gene>
    <name evidence="3" type="ORF">H4R18_005671</name>
</gene>
<evidence type="ECO:0000256" key="1">
    <source>
        <dbReference type="SAM" id="MobiDB-lite"/>
    </source>
</evidence>
<feature type="region of interest" description="Disordered" evidence="1">
    <location>
        <begin position="1"/>
        <end position="57"/>
    </location>
</feature>
<proteinExistence type="predicted"/>
<reference evidence="3" key="1">
    <citation type="submission" date="2022-07" db="EMBL/GenBank/DDBJ databases">
        <title>Phylogenomic reconstructions and comparative analyses of Kickxellomycotina fungi.</title>
        <authorList>
            <person name="Reynolds N.K."/>
            <person name="Stajich J.E."/>
            <person name="Barry K."/>
            <person name="Grigoriev I.V."/>
            <person name="Crous P."/>
            <person name="Smith M.E."/>
        </authorList>
    </citation>
    <scope>NUCLEOTIDE SEQUENCE</scope>
    <source>
        <strain evidence="3">NBRC 105414</strain>
    </source>
</reference>
<evidence type="ECO:0000256" key="2">
    <source>
        <dbReference type="SAM" id="Phobius"/>
    </source>
</evidence>
<feature type="region of interest" description="Disordered" evidence="1">
    <location>
        <begin position="207"/>
        <end position="231"/>
    </location>
</feature>